<evidence type="ECO:0000313" key="6">
    <source>
        <dbReference type="Proteomes" id="UP001345827"/>
    </source>
</evidence>
<dbReference type="InterPro" id="IPR000304">
    <property type="entry name" value="Pyrroline-COOH_reductase"/>
</dbReference>
<feature type="domain" description="Pyrroline-5-carboxylate reductase catalytic N-terminal" evidence="3">
    <location>
        <begin position="12"/>
        <end position="123"/>
    </location>
</feature>
<dbReference type="PANTHER" id="PTHR11645">
    <property type="entry name" value="PYRROLINE-5-CARBOXYLATE REDUCTASE"/>
    <property type="match status" value="1"/>
</dbReference>
<dbReference type="GO" id="GO:0004735">
    <property type="term" value="F:pyrroline-5-carboxylate reductase activity"/>
    <property type="evidence" value="ECO:0007669"/>
    <property type="project" value="InterPro"/>
</dbReference>
<evidence type="ECO:0008006" key="7">
    <source>
        <dbReference type="Google" id="ProtNLM"/>
    </source>
</evidence>
<proteinExistence type="inferred from homology"/>
<feature type="domain" description="Pyrroline-5-carboxylate reductase dimerisation" evidence="4">
    <location>
        <begin position="196"/>
        <end position="299"/>
    </location>
</feature>
<dbReference type="HAMAP" id="MF_01925">
    <property type="entry name" value="P5C_reductase"/>
    <property type="match status" value="1"/>
</dbReference>
<dbReference type="Gene3D" id="3.40.50.720">
    <property type="entry name" value="NAD(P)-binding Rossmann-like Domain"/>
    <property type="match status" value="1"/>
</dbReference>
<dbReference type="Pfam" id="PF03807">
    <property type="entry name" value="F420_oxidored"/>
    <property type="match status" value="1"/>
</dbReference>
<evidence type="ECO:0000313" key="5">
    <source>
        <dbReference type="EMBL" id="KAK5527828.1"/>
    </source>
</evidence>
<comment type="similarity">
    <text evidence="1">Belongs to the pyrroline-5-carboxylate reductase family.</text>
</comment>
<dbReference type="PANTHER" id="PTHR11645:SF21">
    <property type="entry name" value="HYPOTHETICAL PYRROLINE-5-CARBOXYLATE REDUCTASE (EUROFUNG)"/>
    <property type="match status" value="1"/>
</dbReference>
<dbReference type="PIRSF" id="PIRSF000193">
    <property type="entry name" value="Pyrrol-5-carb_rd"/>
    <property type="match status" value="1"/>
</dbReference>
<dbReference type="Proteomes" id="UP001345827">
    <property type="component" value="Unassembled WGS sequence"/>
</dbReference>
<sequence length="304" mass="32056">MGVVQGGSGAVVAIIGCGNMGSSILQGIQKSKIEGNRCQSSDEVKVTKVLATTSTQASNERLRSAFSAMGQDLFVSCGSNVEVMREADVVVLGCKPHMIQGVLQGKGVREALKDKLVISILAGTPVDLLRQYLQGESAASREMIKNTCIVRAIPNIGAQVNASMTLVEETSMPESFAKVVSWIFGQVGRVKYVPPSQFEVATSLITASIAVTSVLVDGLLDGAVAEGLKRSEALEIAAQGLQATARLLLEERDCRPGTILERMCSPRGVTIQTVLTAEGGNLRKVGAEAVINGTQHLQKMSRSA</sequence>
<evidence type="ECO:0000256" key="1">
    <source>
        <dbReference type="ARBA" id="ARBA00005525"/>
    </source>
</evidence>
<accession>A0AAV9PQT3</accession>
<name>A0AAV9PQT3_9PEZI</name>
<dbReference type="EMBL" id="JAXLQG010000032">
    <property type="protein sequence ID" value="KAK5527828.1"/>
    <property type="molecule type" value="Genomic_DNA"/>
</dbReference>
<comment type="caution">
    <text evidence="5">The sequence shown here is derived from an EMBL/GenBank/DDBJ whole genome shotgun (WGS) entry which is preliminary data.</text>
</comment>
<dbReference type="InterPro" id="IPR029036">
    <property type="entry name" value="P5CR_dimer"/>
</dbReference>
<dbReference type="AlphaFoldDB" id="A0AAV9PQT3"/>
<keyword evidence="2" id="KW-0521">NADP</keyword>
<dbReference type="GO" id="GO:0055129">
    <property type="term" value="P:L-proline biosynthetic process"/>
    <property type="evidence" value="ECO:0007669"/>
    <property type="project" value="TreeGrafter"/>
</dbReference>
<keyword evidence="6" id="KW-1185">Reference proteome</keyword>
<evidence type="ECO:0000259" key="4">
    <source>
        <dbReference type="Pfam" id="PF14748"/>
    </source>
</evidence>
<protein>
    <recommendedName>
        <fullName evidence="7">Pyrroline-5-carboxylate reductase</fullName>
    </recommendedName>
</protein>
<gene>
    <name evidence="5" type="ORF">LTR25_010871</name>
</gene>
<feature type="binding site" evidence="2">
    <location>
        <begin position="15"/>
        <end position="20"/>
    </location>
    <ligand>
        <name>NADP(+)</name>
        <dbReference type="ChEBI" id="CHEBI:58349"/>
    </ligand>
</feature>
<evidence type="ECO:0000259" key="3">
    <source>
        <dbReference type="Pfam" id="PF03807"/>
    </source>
</evidence>
<reference evidence="5 6" key="1">
    <citation type="submission" date="2023-06" db="EMBL/GenBank/DDBJ databases">
        <title>Black Yeasts Isolated from many extreme environments.</title>
        <authorList>
            <person name="Coleine C."/>
            <person name="Stajich J.E."/>
            <person name="Selbmann L."/>
        </authorList>
    </citation>
    <scope>NUCLEOTIDE SEQUENCE [LARGE SCALE GENOMIC DNA]</scope>
    <source>
        <strain evidence="5 6">CCFEE 5887</strain>
    </source>
</reference>
<dbReference type="InterPro" id="IPR036291">
    <property type="entry name" value="NAD(P)-bd_dom_sf"/>
</dbReference>
<evidence type="ECO:0000256" key="2">
    <source>
        <dbReference type="PIRSR" id="PIRSR000193-1"/>
    </source>
</evidence>
<dbReference type="InterPro" id="IPR008927">
    <property type="entry name" value="6-PGluconate_DH-like_C_sf"/>
</dbReference>
<dbReference type="SUPFAM" id="SSF51735">
    <property type="entry name" value="NAD(P)-binding Rossmann-fold domains"/>
    <property type="match status" value="1"/>
</dbReference>
<organism evidence="5 6">
    <name type="scientific">Vermiconidia calcicola</name>
    <dbReference type="NCBI Taxonomy" id="1690605"/>
    <lineage>
        <taxon>Eukaryota</taxon>
        <taxon>Fungi</taxon>
        <taxon>Dikarya</taxon>
        <taxon>Ascomycota</taxon>
        <taxon>Pezizomycotina</taxon>
        <taxon>Dothideomycetes</taxon>
        <taxon>Dothideomycetidae</taxon>
        <taxon>Mycosphaerellales</taxon>
        <taxon>Extremaceae</taxon>
        <taxon>Vermiconidia</taxon>
    </lineage>
</organism>
<dbReference type="Gene3D" id="1.10.3730.10">
    <property type="entry name" value="ProC C-terminal domain-like"/>
    <property type="match status" value="1"/>
</dbReference>
<dbReference type="Pfam" id="PF14748">
    <property type="entry name" value="P5CR_dimer"/>
    <property type="match status" value="1"/>
</dbReference>
<dbReference type="InterPro" id="IPR028939">
    <property type="entry name" value="P5C_Rdtase_cat_N"/>
</dbReference>
<feature type="binding site" evidence="2">
    <location>
        <position position="80"/>
    </location>
    <ligand>
        <name>NADPH</name>
        <dbReference type="ChEBI" id="CHEBI:57783"/>
    </ligand>
</feature>
<dbReference type="SUPFAM" id="SSF48179">
    <property type="entry name" value="6-phosphogluconate dehydrogenase C-terminal domain-like"/>
    <property type="match status" value="1"/>
</dbReference>